<gene>
    <name evidence="2" type="ORF">D8674_000426</name>
</gene>
<reference evidence="2 3" key="3">
    <citation type="submission" date="2019-11" db="EMBL/GenBank/DDBJ databases">
        <title>A de novo genome assembly of a pear dwarfing rootstock.</title>
        <authorList>
            <person name="Wang F."/>
            <person name="Wang J."/>
            <person name="Li S."/>
            <person name="Zhang Y."/>
            <person name="Fang M."/>
            <person name="Ma L."/>
            <person name="Zhao Y."/>
            <person name="Jiang S."/>
        </authorList>
    </citation>
    <scope>NUCLEOTIDE SEQUENCE [LARGE SCALE GENOMIC DNA]</scope>
    <source>
        <strain evidence="2">S2</strain>
        <tissue evidence="2">Leaf</tissue>
    </source>
</reference>
<evidence type="ECO:0000313" key="3">
    <source>
        <dbReference type="Proteomes" id="UP000327157"/>
    </source>
</evidence>
<keyword evidence="1" id="KW-1133">Transmembrane helix</keyword>
<evidence type="ECO:0000313" key="2">
    <source>
        <dbReference type="EMBL" id="KAB2597506.1"/>
    </source>
</evidence>
<organism evidence="2 3">
    <name type="scientific">Pyrus ussuriensis x Pyrus communis</name>
    <dbReference type="NCBI Taxonomy" id="2448454"/>
    <lineage>
        <taxon>Eukaryota</taxon>
        <taxon>Viridiplantae</taxon>
        <taxon>Streptophyta</taxon>
        <taxon>Embryophyta</taxon>
        <taxon>Tracheophyta</taxon>
        <taxon>Spermatophyta</taxon>
        <taxon>Magnoliopsida</taxon>
        <taxon>eudicotyledons</taxon>
        <taxon>Gunneridae</taxon>
        <taxon>Pentapetalae</taxon>
        <taxon>rosids</taxon>
        <taxon>fabids</taxon>
        <taxon>Rosales</taxon>
        <taxon>Rosaceae</taxon>
        <taxon>Amygdaloideae</taxon>
        <taxon>Maleae</taxon>
        <taxon>Pyrus</taxon>
    </lineage>
</organism>
<protein>
    <submittedName>
        <fullName evidence="2">Protein CURVATURE THYLAKOID 1D</fullName>
    </submittedName>
</protein>
<accession>A0A5N5F3D5</accession>
<keyword evidence="1" id="KW-0812">Transmembrane</keyword>
<feature type="transmembrane region" description="Helical" evidence="1">
    <location>
        <begin position="7"/>
        <end position="26"/>
    </location>
</feature>
<name>A0A5N5F3D5_9ROSA</name>
<sequence>MLNGTLTILLILSGYLSNTIFDLVQYSNLFSVLSLLPLVELDRDDTYSLLLYSGGALLALWKIEMSWLLNFKFLNSRFLIRTMTDIKDCDVVQIVPA</sequence>
<proteinExistence type="predicted"/>
<keyword evidence="3" id="KW-1185">Reference proteome</keyword>
<reference evidence="3" key="2">
    <citation type="submission" date="2019-10" db="EMBL/GenBank/DDBJ databases">
        <title>A de novo genome assembly of a pear dwarfing rootstock.</title>
        <authorList>
            <person name="Wang F."/>
            <person name="Wang J."/>
            <person name="Li S."/>
            <person name="Zhang Y."/>
            <person name="Fang M."/>
            <person name="Ma L."/>
            <person name="Zhao Y."/>
            <person name="Jiang S."/>
        </authorList>
    </citation>
    <scope>NUCLEOTIDE SEQUENCE [LARGE SCALE GENOMIC DNA]</scope>
</reference>
<reference evidence="2 3" key="1">
    <citation type="submission" date="2019-09" db="EMBL/GenBank/DDBJ databases">
        <authorList>
            <person name="Ou C."/>
        </authorList>
    </citation>
    <scope>NUCLEOTIDE SEQUENCE [LARGE SCALE GENOMIC DNA]</scope>
    <source>
        <strain evidence="2">S2</strain>
        <tissue evidence="2">Leaf</tissue>
    </source>
</reference>
<feature type="transmembrane region" description="Helical" evidence="1">
    <location>
        <begin position="46"/>
        <end position="63"/>
    </location>
</feature>
<keyword evidence="1" id="KW-0472">Membrane</keyword>
<comment type="caution">
    <text evidence="2">The sequence shown here is derived from an EMBL/GenBank/DDBJ whole genome shotgun (WGS) entry which is preliminary data.</text>
</comment>
<dbReference type="AlphaFoldDB" id="A0A5N5F3D5"/>
<dbReference type="Proteomes" id="UP000327157">
    <property type="component" value="Chromosome 1"/>
</dbReference>
<dbReference type="EMBL" id="SMOL01000768">
    <property type="protein sequence ID" value="KAB2597506.1"/>
    <property type="molecule type" value="Genomic_DNA"/>
</dbReference>
<evidence type="ECO:0000256" key="1">
    <source>
        <dbReference type="SAM" id="Phobius"/>
    </source>
</evidence>